<dbReference type="GeneID" id="66067039"/>
<keyword evidence="1" id="KW-0596">Phosphopantetheine</keyword>
<evidence type="ECO:0000259" key="4">
    <source>
        <dbReference type="PROSITE" id="PS50075"/>
    </source>
</evidence>
<dbReference type="SUPFAM" id="SSF51735">
    <property type="entry name" value="NAD(P)-binding Rossmann-fold domains"/>
    <property type="match status" value="1"/>
</dbReference>
<dbReference type="Pfam" id="PF00501">
    <property type="entry name" value="AMP-binding"/>
    <property type="match status" value="1"/>
</dbReference>
<keyword evidence="3" id="KW-0521">NADP</keyword>
<proteinExistence type="predicted"/>
<dbReference type="KEGG" id="uvi:66067039"/>
<dbReference type="Gene3D" id="1.10.1200.10">
    <property type="entry name" value="ACP-like"/>
    <property type="match status" value="1"/>
</dbReference>
<keyword evidence="6" id="KW-1185">Reference proteome</keyword>
<dbReference type="PANTHER" id="PTHR43439">
    <property type="entry name" value="PHENYLACETATE-COENZYME A LIGASE"/>
    <property type="match status" value="1"/>
</dbReference>
<dbReference type="InterPro" id="IPR013120">
    <property type="entry name" value="FAR_NAD-bd"/>
</dbReference>
<dbReference type="RefSeq" id="XP_042999694.1">
    <property type="nucleotide sequence ID" value="XM_043143759.1"/>
</dbReference>
<evidence type="ECO:0000256" key="1">
    <source>
        <dbReference type="ARBA" id="ARBA00022450"/>
    </source>
</evidence>
<dbReference type="Pfam" id="PF23562">
    <property type="entry name" value="AMP-binding_C_3"/>
    <property type="match status" value="1"/>
</dbReference>
<sequence>MSALVSPEHSQARPANEIRQTMLEALELRKRSSPTGVFAKLPASPSSYASGFCLVTNLQLWKAVNHLAWWIQDTLGTSHDHQTIAYLGPGDLRYSILLLAAIMTGYKVFFPSPRNSKVAFESLLERLSCKILVTTCPEPAAAAVLSSCGISRKVHIQSLPDLLSLEHVSEYPYEKTYEQAKHDPVCVLHTSGSTGIPKPLIYTNEFIAAVASNTSIEPPEGFDSPNRLLTQASSLITLPVFHMAGLAFTLFSPMFHSSIPVYPLPGPPPALHSIVEAVSNTSVDWVLVAPIMLQSMAQDSQALAAVSTRVQHLVYIGGAAPQEAADLVASKLPLYQVFGSSEFGSFPLVYREPLSQGTDWQSVEFHPQAHAQLRHRFGNLHELVLVNNLVHGRPNPVFAVYPHLREYETGDLFAPHPDRPNAWVYESRADDLIVYLTGEKTNPAEFERIVGSHAEVRDVLMLGDARFESALLIEPCNSASLSRQETRQVIDRIWPLVRHANSLYPGYAHVSPSKILLTEASRPMARSAKGTVQRKATLELYKQDISAMYNELEDAIALEPRENLDVTSRESVSQVVQDLIHHLTGWNEVQPDADFFSLGMDSLIVHRLSRHLQLHLHLAWIEPKTIYSNPSVESLSQVIVESSGRRDADVVASSASSPANRGRLARMTEILHAQKAALSALCREAKRTGLPPHPPKPERHVVLLTGSTGNVGSFVLDKLVGDESISHVYCLNRSQDSEQAQIRSNARRGLATALPSSKVTFLTADLGRSDLGISPPILDTIKSSITTIVHNAWPVDFNLSVSSFKPSLQGLVNLLSLAAHSAHAPSLIFLSSISATANYHQTPQAEPAVPETILRDMESPAVTGYGESKFISELLLQYASQEFNLRTGIVRIGQITGSVDSLRGWNRNEWFPILIRSSKHIGSLPETLGSADEHHPNGYMGDIDWIPVDRLNGLIVDFVKVLAGAGAEAGSDPLVVHAVNPLSTSWADVLPDVRSTLSAIGGGASEEKDVSVTPYAAWVSALAAGSSASDGSETRLRNPGYKLLDFYSQMSGPGGAIAKLGTSKTRSLLPAILLLEPLRAEWMAGWIRDWFSAD</sequence>
<evidence type="ECO:0000313" key="6">
    <source>
        <dbReference type="Proteomes" id="UP000027002"/>
    </source>
</evidence>
<dbReference type="InterPro" id="IPR036291">
    <property type="entry name" value="NAD(P)-bd_dom_sf"/>
</dbReference>
<dbReference type="InterPro" id="IPR036736">
    <property type="entry name" value="ACP-like_sf"/>
</dbReference>
<evidence type="ECO:0000256" key="2">
    <source>
        <dbReference type="ARBA" id="ARBA00022553"/>
    </source>
</evidence>
<gene>
    <name evidence="5" type="ORF">UV8b_06262</name>
</gene>
<reference evidence="5" key="1">
    <citation type="submission" date="2020-03" db="EMBL/GenBank/DDBJ databases">
        <title>A mixture of massive structural variations and highly conserved coding sequences in Ustilaginoidea virens genome.</title>
        <authorList>
            <person name="Zhang K."/>
            <person name="Zhao Z."/>
            <person name="Zhang Z."/>
            <person name="Li Y."/>
            <person name="Hsiang T."/>
            <person name="Sun W."/>
        </authorList>
    </citation>
    <scope>NUCLEOTIDE SEQUENCE</scope>
    <source>
        <strain evidence="5">UV-8b</strain>
    </source>
</reference>
<evidence type="ECO:0000313" key="5">
    <source>
        <dbReference type="EMBL" id="QUC22021.1"/>
    </source>
</evidence>
<dbReference type="Pfam" id="PF00550">
    <property type="entry name" value="PP-binding"/>
    <property type="match status" value="1"/>
</dbReference>
<dbReference type="AlphaFoldDB" id="A0A8E5MJG1"/>
<name>A0A8E5MJG1_USTVR</name>
<dbReference type="InterPro" id="IPR020845">
    <property type="entry name" value="AMP-binding_CS"/>
</dbReference>
<dbReference type="PROSITE" id="PS50075">
    <property type="entry name" value="CARRIER"/>
    <property type="match status" value="1"/>
</dbReference>
<dbReference type="SUPFAM" id="SSF56801">
    <property type="entry name" value="Acetyl-CoA synthetase-like"/>
    <property type="match status" value="1"/>
</dbReference>
<dbReference type="SUPFAM" id="SSF47336">
    <property type="entry name" value="ACP-like"/>
    <property type="match status" value="1"/>
</dbReference>
<dbReference type="PROSITE" id="PS00455">
    <property type="entry name" value="AMP_BINDING"/>
    <property type="match status" value="1"/>
</dbReference>
<accession>A0A8E5MJG1</accession>
<dbReference type="Proteomes" id="UP000027002">
    <property type="component" value="Chromosome 5"/>
</dbReference>
<dbReference type="InterPro" id="IPR000873">
    <property type="entry name" value="AMP-dep_synth/lig_dom"/>
</dbReference>
<protein>
    <recommendedName>
        <fullName evidence="4">Carrier domain-containing protein</fullName>
    </recommendedName>
</protein>
<keyword evidence="2" id="KW-0597">Phosphoprotein</keyword>
<dbReference type="EMBL" id="CP072757">
    <property type="protein sequence ID" value="QUC22021.1"/>
    <property type="molecule type" value="Genomic_DNA"/>
</dbReference>
<dbReference type="OrthoDB" id="429813at2759"/>
<organism evidence="5 6">
    <name type="scientific">Ustilaginoidea virens</name>
    <name type="common">Rice false smut fungus</name>
    <name type="synonym">Villosiclava virens</name>
    <dbReference type="NCBI Taxonomy" id="1159556"/>
    <lineage>
        <taxon>Eukaryota</taxon>
        <taxon>Fungi</taxon>
        <taxon>Dikarya</taxon>
        <taxon>Ascomycota</taxon>
        <taxon>Pezizomycotina</taxon>
        <taxon>Sordariomycetes</taxon>
        <taxon>Hypocreomycetidae</taxon>
        <taxon>Hypocreales</taxon>
        <taxon>Clavicipitaceae</taxon>
        <taxon>Ustilaginoidea</taxon>
    </lineage>
</organism>
<dbReference type="Gene3D" id="3.40.50.720">
    <property type="entry name" value="NAD(P)-binding Rossmann-like Domain"/>
    <property type="match status" value="1"/>
</dbReference>
<evidence type="ECO:0000256" key="3">
    <source>
        <dbReference type="ARBA" id="ARBA00022857"/>
    </source>
</evidence>
<dbReference type="InterPro" id="IPR042099">
    <property type="entry name" value="ANL_N_sf"/>
</dbReference>
<dbReference type="InterPro" id="IPR009081">
    <property type="entry name" value="PP-bd_ACP"/>
</dbReference>
<dbReference type="Gene3D" id="3.40.50.12780">
    <property type="entry name" value="N-terminal domain of ligase-like"/>
    <property type="match status" value="1"/>
</dbReference>
<feature type="domain" description="Carrier" evidence="4">
    <location>
        <begin position="567"/>
        <end position="643"/>
    </location>
</feature>
<dbReference type="InterPro" id="IPR051414">
    <property type="entry name" value="Adenylate-forming_Reductase"/>
</dbReference>
<dbReference type="PANTHER" id="PTHR43439:SF2">
    <property type="entry name" value="ENZYME, PUTATIVE (JCVI)-RELATED"/>
    <property type="match status" value="1"/>
</dbReference>
<dbReference type="Pfam" id="PF07993">
    <property type="entry name" value="NAD_binding_4"/>
    <property type="match status" value="1"/>
</dbReference>